<evidence type="ECO:0000313" key="1">
    <source>
        <dbReference type="EMBL" id="BCK56448.1"/>
    </source>
</evidence>
<organism evidence="1 2">
    <name type="scientific">Nocardia wallacei</name>
    <dbReference type="NCBI Taxonomy" id="480035"/>
    <lineage>
        <taxon>Bacteria</taxon>
        <taxon>Bacillati</taxon>
        <taxon>Actinomycetota</taxon>
        <taxon>Actinomycetes</taxon>
        <taxon>Mycobacteriales</taxon>
        <taxon>Nocardiaceae</taxon>
        <taxon>Nocardia</taxon>
    </lineage>
</organism>
<keyword evidence="2" id="KW-1185">Reference proteome</keyword>
<name>A0A7G1KMR2_9NOCA</name>
<sequence>MTTAARELRVLPEGEWRARAAAHRARVEELIGPYLRQRAAGSKHPVIDFLFTYYGHKPAQLRRWHPGFGVALENAHEYANSRGYRHVRPDAGGAPAWTADPAFVARRRDTIEFVAKLLRATGSRAPQLSCFGLHEWAMVYRSDDVRHSQVPLRLGRTGTDAVVESMPLRCTHFDAYRFFTPDAAPRNADRLTRDDQPRREQPGCLHANMDLYKWGFKLIPLIDSALLLDCLELACAARELDMRASPYDLSAYDYTPVPIETPAGRAEYVRGQLQLTEQAAPLRERLLSAAEDLLRQAHH</sequence>
<reference evidence="1 2" key="1">
    <citation type="submission" date="2020-08" db="EMBL/GenBank/DDBJ databases">
        <title>Genome Sequencing of Nocardia wallacei strain FMUON74 and assembly.</title>
        <authorList>
            <person name="Toyokawa M."/>
            <person name="Uesaka K."/>
        </authorList>
    </citation>
    <scope>NUCLEOTIDE SEQUENCE [LARGE SCALE GENOMIC DNA]</scope>
    <source>
        <strain evidence="1 2">FMUON74</strain>
    </source>
</reference>
<dbReference type="AlphaFoldDB" id="A0A7G1KMR2"/>
<protein>
    <recommendedName>
        <fullName evidence="3">3-methyladenine DNA glycosylase</fullName>
    </recommendedName>
</protein>
<dbReference type="EMBL" id="AP023396">
    <property type="protein sequence ID" value="BCK56448.1"/>
    <property type="molecule type" value="Genomic_DNA"/>
</dbReference>
<evidence type="ECO:0000313" key="2">
    <source>
        <dbReference type="Proteomes" id="UP000516173"/>
    </source>
</evidence>
<dbReference type="Proteomes" id="UP000516173">
    <property type="component" value="Chromosome"/>
</dbReference>
<gene>
    <name evidence="1" type="ORF">NWFMUON74_42200</name>
</gene>
<accession>A0A7G1KMR2</accession>
<dbReference type="KEGG" id="nwl:NWFMUON74_42200"/>
<evidence type="ECO:0008006" key="3">
    <source>
        <dbReference type="Google" id="ProtNLM"/>
    </source>
</evidence>
<proteinExistence type="predicted"/>